<proteinExistence type="predicted"/>
<dbReference type="InterPro" id="IPR009057">
    <property type="entry name" value="Homeodomain-like_sf"/>
</dbReference>
<dbReference type="PANTHER" id="PTHR30055">
    <property type="entry name" value="HTH-TYPE TRANSCRIPTIONAL REGULATOR RUTR"/>
    <property type="match status" value="1"/>
</dbReference>
<dbReference type="Pfam" id="PF00440">
    <property type="entry name" value="TetR_N"/>
    <property type="match status" value="1"/>
</dbReference>
<comment type="caution">
    <text evidence="6">The sequence shown here is derived from an EMBL/GenBank/DDBJ whole genome shotgun (WGS) entry which is preliminary data.</text>
</comment>
<dbReference type="PANTHER" id="PTHR30055:SF234">
    <property type="entry name" value="HTH-TYPE TRANSCRIPTIONAL REGULATOR BETI"/>
    <property type="match status" value="1"/>
</dbReference>
<name>A0A3N1CVA0_9ACTN</name>
<keyword evidence="7" id="KW-1185">Reference proteome</keyword>
<reference evidence="6 7" key="1">
    <citation type="submission" date="2018-11" db="EMBL/GenBank/DDBJ databases">
        <title>Sequencing the genomes of 1000 actinobacteria strains.</title>
        <authorList>
            <person name="Klenk H.-P."/>
        </authorList>
    </citation>
    <scope>NUCLEOTIDE SEQUENCE [LARGE SCALE GENOMIC DNA]</scope>
    <source>
        <strain evidence="6 7">DSM 44254</strain>
    </source>
</reference>
<dbReference type="EMBL" id="RJKE01000001">
    <property type="protein sequence ID" value="ROO85154.1"/>
    <property type="molecule type" value="Genomic_DNA"/>
</dbReference>
<keyword evidence="1" id="KW-0805">Transcription regulation</keyword>
<dbReference type="SUPFAM" id="SSF46689">
    <property type="entry name" value="Homeodomain-like"/>
    <property type="match status" value="1"/>
</dbReference>
<protein>
    <submittedName>
        <fullName evidence="6">TetR family transcriptional regulator</fullName>
    </submittedName>
</protein>
<gene>
    <name evidence="6" type="ORF">EDD29_2694</name>
</gene>
<dbReference type="GO" id="GO:0000976">
    <property type="term" value="F:transcription cis-regulatory region binding"/>
    <property type="evidence" value="ECO:0007669"/>
    <property type="project" value="TreeGrafter"/>
</dbReference>
<dbReference type="PROSITE" id="PS50977">
    <property type="entry name" value="HTH_TETR_2"/>
    <property type="match status" value="1"/>
</dbReference>
<feature type="DNA-binding region" description="H-T-H motif" evidence="4">
    <location>
        <begin position="23"/>
        <end position="42"/>
    </location>
</feature>
<dbReference type="InterPro" id="IPR050109">
    <property type="entry name" value="HTH-type_TetR-like_transc_reg"/>
</dbReference>
<dbReference type="OrthoDB" id="8654052at2"/>
<feature type="domain" description="HTH tetR-type" evidence="5">
    <location>
        <begin position="2"/>
        <end position="60"/>
    </location>
</feature>
<keyword evidence="2 4" id="KW-0238">DNA-binding</keyword>
<organism evidence="6 7">
    <name type="scientific">Actinocorallia herbida</name>
    <dbReference type="NCBI Taxonomy" id="58109"/>
    <lineage>
        <taxon>Bacteria</taxon>
        <taxon>Bacillati</taxon>
        <taxon>Actinomycetota</taxon>
        <taxon>Actinomycetes</taxon>
        <taxon>Streptosporangiales</taxon>
        <taxon>Thermomonosporaceae</taxon>
        <taxon>Actinocorallia</taxon>
    </lineage>
</organism>
<evidence type="ECO:0000256" key="3">
    <source>
        <dbReference type="ARBA" id="ARBA00023163"/>
    </source>
</evidence>
<evidence type="ECO:0000256" key="2">
    <source>
        <dbReference type="ARBA" id="ARBA00023125"/>
    </source>
</evidence>
<evidence type="ECO:0000256" key="4">
    <source>
        <dbReference type="PROSITE-ProRule" id="PRU00335"/>
    </source>
</evidence>
<dbReference type="AlphaFoldDB" id="A0A3N1CVA0"/>
<accession>A0A3N1CVA0</accession>
<evidence type="ECO:0000313" key="6">
    <source>
        <dbReference type="EMBL" id="ROO85154.1"/>
    </source>
</evidence>
<evidence type="ECO:0000259" key="5">
    <source>
        <dbReference type="PROSITE" id="PS50977"/>
    </source>
</evidence>
<dbReference type="Gene3D" id="1.10.357.10">
    <property type="entry name" value="Tetracycline Repressor, domain 2"/>
    <property type="match status" value="1"/>
</dbReference>
<dbReference type="InterPro" id="IPR001647">
    <property type="entry name" value="HTH_TetR"/>
</dbReference>
<evidence type="ECO:0000313" key="7">
    <source>
        <dbReference type="Proteomes" id="UP000272400"/>
    </source>
</evidence>
<keyword evidence="3" id="KW-0804">Transcription</keyword>
<dbReference type="RefSeq" id="WP_123664694.1">
    <property type="nucleotide sequence ID" value="NZ_RJKE01000001.1"/>
</dbReference>
<evidence type="ECO:0000256" key="1">
    <source>
        <dbReference type="ARBA" id="ARBA00023015"/>
    </source>
</evidence>
<dbReference type="Proteomes" id="UP000272400">
    <property type="component" value="Unassembled WGS sequence"/>
</dbReference>
<dbReference type="GO" id="GO:0003700">
    <property type="term" value="F:DNA-binding transcription factor activity"/>
    <property type="evidence" value="ECO:0007669"/>
    <property type="project" value="TreeGrafter"/>
</dbReference>
<sequence>MVVGREEIVAAAVDHLNRAPAASMAEIAQAAGVSRGTLHRHFSTREELIVELGWRCHAAWRRVHEDCGLDAALRGGERLAETLEALVVASIDAVEAHGFALTEHLVGVEPELLRSTEALVDREVALIEACQRAGILRADLPARWIENTLYGLLVAVRESLHAGDVARRDLPRLLLETFLEGTSVKETS</sequence>